<dbReference type="RefSeq" id="WP_054291027.1">
    <property type="nucleotide sequence ID" value="NZ_CP012752.1"/>
</dbReference>
<dbReference type="InterPro" id="IPR051313">
    <property type="entry name" value="Bact_iron-sidero_bind"/>
</dbReference>
<dbReference type="OrthoDB" id="9793175at2"/>
<dbReference type="STRING" id="860235.AOZ06_21355"/>
<evidence type="ECO:0000313" key="8">
    <source>
        <dbReference type="Proteomes" id="UP000063699"/>
    </source>
</evidence>
<gene>
    <name evidence="7" type="ORF">AOZ06_21355</name>
</gene>
<accession>A0A0N9HZZ2</accession>
<evidence type="ECO:0000256" key="4">
    <source>
        <dbReference type="ARBA" id="ARBA00022729"/>
    </source>
</evidence>
<evidence type="ECO:0000256" key="2">
    <source>
        <dbReference type="ARBA" id="ARBA00008814"/>
    </source>
</evidence>
<comment type="subcellular location">
    <subcellularLocation>
        <location evidence="1">Cell envelope</location>
    </subcellularLocation>
</comment>
<keyword evidence="4 5" id="KW-0732">Signal</keyword>
<evidence type="ECO:0000256" key="5">
    <source>
        <dbReference type="SAM" id="SignalP"/>
    </source>
</evidence>
<keyword evidence="3" id="KW-0813">Transport</keyword>
<dbReference type="Pfam" id="PF01497">
    <property type="entry name" value="Peripla_BP_2"/>
    <property type="match status" value="1"/>
</dbReference>
<dbReference type="KEGG" id="kphy:AOZ06_21355"/>
<dbReference type="PANTHER" id="PTHR30532:SF25">
    <property type="entry name" value="IRON(III) DICITRATE-BINDING PERIPLASMIC PROTEIN"/>
    <property type="match status" value="1"/>
</dbReference>
<dbReference type="SUPFAM" id="SSF53807">
    <property type="entry name" value="Helical backbone' metal receptor"/>
    <property type="match status" value="1"/>
</dbReference>
<feature type="domain" description="Fe/B12 periplasmic-binding" evidence="6">
    <location>
        <begin position="54"/>
        <end position="330"/>
    </location>
</feature>
<organism evidence="7 8">
    <name type="scientific">Kibdelosporangium phytohabitans</name>
    <dbReference type="NCBI Taxonomy" id="860235"/>
    <lineage>
        <taxon>Bacteria</taxon>
        <taxon>Bacillati</taxon>
        <taxon>Actinomycetota</taxon>
        <taxon>Actinomycetes</taxon>
        <taxon>Pseudonocardiales</taxon>
        <taxon>Pseudonocardiaceae</taxon>
        <taxon>Kibdelosporangium</taxon>
    </lineage>
</organism>
<dbReference type="Proteomes" id="UP000063699">
    <property type="component" value="Chromosome"/>
</dbReference>
<sequence>MTVSRPLIAALAVALVMASGCAAESGATGAGTGGATRVFKADNGDITIPADPKRVIATGYAVPVLIESDAALVGISTWKRGLDMMTPQHRATYDKVPKVAGEVAAETNYEAIAAAKPDLIVIGVPKPVLADIDINRLTSVAPVVAIGPNVPYQWRELSRQQADAAGRAGNFDAAKAAYDKKAGELKAKYAGVVKGLKFGHVGGYGDVSAGTFQREFTGSWGTNVAGDVGLEYYGEVKKRGPGSQSVSETPSIEQLPASFGQADALTYTLEPSGQVGASVKYVLDSPLWKDLPAVKAGKTFAVRYTQASTYPSAMFTLDSLDQALAPLLKK</sequence>
<protein>
    <submittedName>
        <fullName evidence="7">ABC transporter substrate-binding protein</fullName>
    </submittedName>
</protein>
<reference evidence="7 8" key="1">
    <citation type="submission" date="2015-07" db="EMBL/GenBank/DDBJ databases">
        <title>Genome sequencing of Kibdelosporangium phytohabitans.</title>
        <authorList>
            <person name="Qin S."/>
            <person name="Xing K."/>
        </authorList>
    </citation>
    <scope>NUCLEOTIDE SEQUENCE [LARGE SCALE GENOMIC DNA]</scope>
    <source>
        <strain evidence="7 8">KLBMP1111</strain>
    </source>
</reference>
<evidence type="ECO:0000313" key="7">
    <source>
        <dbReference type="EMBL" id="ALG09123.1"/>
    </source>
</evidence>
<dbReference type="AlphaFoldDB" id="A0A0N9HZZ2"/>
<dbReference type="GO" id="GO:0030288">
    <property type="term" value="C:outer membrane-bounded periplasmic space"/>
    <property type="evidence" value="ECO:0007669"/>
    <property type="project" value="TreeGrafter"/>
</dbReference>
<feature type="signal peptide" evidence="5">
    <location>
        <begin position="1"/>
        <end position="22"/>
    </location>
</feature>
<dbReference type="PROSITE" id="PS50983">
    <property type="entry name" value="FE_B12_PBP"/>
    <property type="match status" value="1"/>
</dbReference>
<evidence type="ECO:0000259" key="6">
    <source>
        <dbReference type="PROSITE" id="PS50983"/>
    </source>
</evidence>
<evidence type="ECO:0000256" key="1">
    <source>
        <dbReference type="ARBA" id="ARBA00004196"/>
    </source>
</evidence>
<dbReference type="PANTHER" id="PTHR30532">
    <property type="entry name" value="IRON III DICITRATE-BINDING PERIPLASMIC PROTEIN"/>
    <property type="match status" value="1"/>
</dbReference>
<dbReference type="EMBL" id="CP012752">
    <property type="protein sequence ID" value="ALG09123.1"/>
    <property type="molecule type" value="Genomic_DNA"/>
</dbReference>
<keyword evidence="8" id="KW-1185">Reference proteome</keyword>
<dbReference type="Gene3D" id="3.40.50.1980">
    <property type="entry name" value="Nitrogenase molybdenum iron protein domain"/>
    <property type="match status" value="2"/>
</dbReference>
<proteinExistence type="inferred from homology"/>
<name>A0A0N9HZZ2_9PSEU</name>
<comment type="similarity">
    <text evidence="2">Belongs to the bacterial solute-binding protein 8 family.</text>
</comment>
<dbReference type="InterPro" id="IPR002491">
    <property type="entry name" value="ABC_transptr_periplasmic_BD"/>
</dbReference>
<feature type="chain" id="PRO_5006035686" evidence="5">
    <location>
        <begin position="23"/>
        <end position="330"/>
    </location>
</feature>
<evidence type="ECO:0000256" key="3">
    <source>
        <dbReference type="ARBA" id="ARBA00022448"/>
    </source>
</evidence>
<dbReference type="GO" id="GO:1901678">
    <property type="term" value="P:iron coordination entity transport"/>
    <property type="evidence" value="ECO:0007669"/>
    <property type="project" value="UniProtKB-ARBA"/>
</dbReference>
<dbReference type="PROSITE" id="PS51257">
    <property type="entry name" value="PROKAR_LIPOPROTEIN"/>
    <property type="match status" value="1"/>
</dbReference>